<sequence>MNKKVMQIRRGTMQAVNVRLLMLFLLMSCSSNRGGYVRIPDSAKGGSYQISRERSNDGYTKLGGAFYLKESSNQTVDAGASVNGVLINIDSGKFMLDVMPGDFEISGGFIGYKWVVFENLKVQKGDSIYLKFYLEQDNRPLINYEEPN</sequence>
<dbReference type="AlphaFoldDB" id="A0AA49GEZ5"/>
<evidence type="ECO:0000313" key="2">
    <source>
        <dbReference type="Proteomes" id="UP001244443"/>
    </source>
</evidence>
<protein>
    <submittedName>
        <fullName evidence="1">Uncharacterized protein</fullName>
    </submittedName>
</protein>
<dbReference type="RefSeq" id="WP_308355981.1">
    <property type="nucleotide sequence ID" value="NZ_CP129970.2"/>
</dbReference>
<gene>
    <name evidence="1" type="ORF">QYS48_26280</name>
</gene>
<keyword evidence="2" id="KW-1185">Reference proteome</keyword>
<proteinExistence type="predicted"/>
<name>A0AA49GEZ5_9BACT</name>
<evidence type="ECO:0000313" key="1">
    <source>
        <dbReference type="EMBL" id="WKK85389.2"/>
    </source>
</evidence>
<dbReference type="Proteomes" id="UP001244443">
    <property type="component" value="Chromosome"/>
</dbReference>
<organism evidence="1 2">
    <name type="scientific">Marivirga arenosa</name>
    <dbReference type="NCBI Taxonomy" id="3059076"/>
    <lineage>
        <taxon>Bacteria</taxon>
        <taxon>Pseudomonadati</taxon>
        <taxon>Bacteroidota</taxon>
        <taxon>Cytophagia</taxon>
        <taxon>Cytophagales</taxon>
        <taxon>Marivirgaceae</taxon>
        <taxon>Marivirga</taxon>
    </lineage>
</organism>
<dbReference type="EMBL" id="CP129970">
    <property type="protein sequence ID" value="WKK85389.2"/>
    <property type="molecule type" value="Genomic_DNA"/>
</dbReference>
<accession>A0AA49GEZ5</accession>
<reference evidence="1" key="1">
    <citation type="submission" date="2023-08" db="EMBL/GenBank/DDBJ databases">
        <title>Comparative genomics and taxonomic characterization of three novel marine species of genus Marivirga.</title>
        <authorList>
            <person name="Muhammad N."/>
            <person name="Kim S.-G."/>
        </authorList>
    </citation>
    <scope>NUCLEOTIDE SEQUENCE [LARGE SCALE GENOMIC DNA]</scope>
    <source>
        <strain evidence="1">ABR2-2</strain>
    </source>
</reference>